<proteinExistence type="predicted"/>
<evidence type="ECO:0000313" key="2">
    <source>
        <dbReference type="Proteomes" id="UP001050691"/>
    </source>
</evidence>
<gene>
    <name evidence="1" type="ORF">Clacol_002288</name>
</gene>
<sequence>MSAEATPEDYYDQQTAADLLLFRNENNLKALRLEAPGIAKEFSDGVYIGKDPPGSLYYDNVSDFEQYQSGTDVNHRYKVTKYTNSKNKVFIIVKFSSDTKTDYALFKGGDARNALTASQMENHSNYGNWGELLNSNTPATLTKSSGQNNLTLSLNKVQRVANWTDTAQNFKDYTIGPYIDILHQMWLFFDLV</sequence>
<organism evidence="1 2">
    <name type="scientific">Clathrus columnatus</name>
    <dbReference type="NCBI Taxonomy" id="1419009"/>
    <lineage>
        <taxon>Eukaryota</taxon>
        <taxon>Fungi</taxon>
        <taxon>Dikarya</taxon>
        <taxon>Basidiomycota</taxon>
        <taxon>Agaricomycotina</taxon>
        <taxon>Agaricomycetes</taxon>
        <taxon>Phallomycetidae</taxon>
        <taxon>Phallales</taxon>
        <taxon>Clathraceae</taxon>
        <taxon>Clathrus</taxon>
    </lineage>
</organism>
<dbReference type="AlphaFoldDB" id="A0AAV5A4Y2"/>
<dbReference type="Proteomes" id="UP001050691">
    <property type="component" value="Unassembled WGS sequence"/>
</dbReference>
<dbReference type="EMBL" id="BPWL01000003">
    <property type="protein sequence ID" value="GJJ08081.1"/>
    <property type="molecule type" value="Genomic_DNA"/>
</dbReference>
<accession>A0AAV5A4Y2</accession>
<evidence type="ECO:0000313" key="1">
    <source>
        <dbReference type="EMBL" id="GJJ08081.1"/>
    </source>
</evidence>
<name>A0AAV5A4Y2_9AGAM</name>
<comment type="caution">
    <text evidence="1">The sequence shown here is derived from an EMBL/GenBank/DDBJ whole genome shotgun (WGS) entry which is preliminary data.</text>
</comment>
<reference evidence="1" key="1">
    <citation type="submission" date="2021-10" db="EMBL/GenBank/DDBJ databases">
        <title>De novo Genome Assembly of Clathrus columnatus (Basidiomycota, Fungi) Using Illumina and Nanopore Sequence Data.</title>
        <authorList>
            <person name="Ogiso-Tanaka E."/>
            <person name="Itagaki H."/>
            <person name="Hosoya T."/>
            <person name="Hosaka K."/>
        </authorList>
    </citation>
    <scope>NUCLEOTIDE SEQUENCE</scope>
    <source>
        <strain evidence="1">MO-923</strain>
    </source>
</reference>
<protein>
    <submittedName>
        <fullName evidence="1">Uncharacterized protein</fullName>
    </submittedName>
</protein>
<keyword evidence="2" id="KW-1185">Reference proteome</keyword>